<reference evidence="2" key="1">
    <citation type="submission" date="2020-03" db="EMBL/GenBank/DDBJ databases">
        <title>The deep terrestrial virosphere.</title>
        <authorList>
            <person name="Holmfeldt K."/>
            <person name="Nilsson E."/>
            <person name="Simone D."/>
            <person name="Lopez-Fernandez M."/>
            <person name="Wu X."/>
            <person name="de Brujin I."/>
            <person name="Lundin D."/>
            <person name="Andersson A."/>
            <person name="Bertilsson S."/>
            <person name="Dopson M."/>
        </authorList>
    </citation>
    <scope>NUCLEOTIDE SEQUENCE</scope>
    <source>
        <strain evidence="3">MM415B02021</strain>
        <strain evidence="2">TM448A02002</strain>
    </source>
</reference>
<dbReference type="EMBL" id="MT144242">
    <property type="protein sequence ID" value="QJA51169.1"/>
    <property type="molecule type" value="Genomic_DNA"/>
</dbReference>
<evidence type="ECO:0000313" key="3">
    <source>
        <dbReference type="EMBL" id="QJA55640.1"/>
    </source>
</evidence>
<sequence>MIGVESSMIEAIGYDPSELKLRVKFKKGGQTFVYLGVSEDVYLGMLETDSIGKYFHSKIKGKYEFSAEVKNDG</sequence>
<name>A0A6H1ZUL6_9ZZZZ</name>
<dbReference type="InterPro" id="IPR025309">
    <property type="entry name" value="KTSC_dom"/>
</dbReference>
<protein>
    <submittedName>
        <fullName evidence="2">Putative RNA binding domain protein</fullName>
    </submittedName>
</protein>
<feature type="domain" description="KTSC" evidence="1">
    <location>
        <begin position="5"/>
        <end position="63"/>
    </location>
</feature>
<gene>
    <name evidence="3" type="ORF">MM415B02021_0002</name>
    <name evidence="2" type="ORF">TM448A02002_0002</name>
</gene>
<dbReference type="EMBL" id="MT141170">
    <property type="protein sequence ID" value="QJA55640.1"/>
    <property type="molecule type" value="Genomic_DNA"/>
</dbReference>
<evidence type="ECO:0000259" key="1">
    <source>
        <dbReference type="Pfam" id="PF13619"/>
    </source>
</evidence>
<organism evidence="2">
    <name type="scientific">viral metagenome</name>
    <dbReference type="NCBI Taxonomy" id="1070528"/>
    <lineage>
        <taxon>unclassified sequences</taxon>
        <taxon>metagenomes</taxon>
        <taxon>organismal metagenomes</taxon>
    </lineage>
</organism>
<dbReference type="AlphaFoldDB" id="A0A6H1ZUL6"/>
<evidence type="ECO:0000313" key="2">
    <source>
        <dbReference type="EMBL" id="QJA51169.1"/>
    </source>
</evidence>
<accession>A0A6H1ZUL6</accession>
<proteinExistence type="predicted"/>
<dbReference type="Pfam" id="PF13619">
    <property type="entry name" value="KTSC"/>
    <property type="match status" value="1"/>
</dbReference>